<evidence type="ECO:0000259" key="2">
    <source>
        <dbReference type="PROSITE" id="PS50006"/>
    </source>
</evidence>
<dbReference type="Pfam" id="PF00498">
    <property type="entry name" value="FHA"/>
    <property type="match status" value="1"/>
</dbReference>
<dbReference type="InterPro" id="IPR000253">
    <property type="entry name" value="FHA_dom"/>
</dbReference>
<dbReference type="AlphaFoldDB" id="A0ABD2QL86"/>
<dbReference type="InterPro" id="IPR050923">
    <property type="entry name" value="Cell_Proc_Reg/RNA_Proc"/>
</dbReference>
<dbReference type="SMART" id="SM00240">
    <property type="entry name" value="FHA"/>
    <property type="match status" value="1"/>
</dbReference>
<protein>
    <submittedName>
        <fullName evidence="3">Smad nuclear-interacting protein 1</fullName>
    </submittedName>
</protein>
<accession>A0ABD2QL86</accession>
<evidence type="ECO:0000313" key="3">
    <source>
        <dbReference type="EMBL" id="KAL3319897.1"/>
    </source>
</evidence>
<feature type="compositionally biased region" description="Basic residues" evidence="1">
    <location>
        <begin position="10"/>
        <end position="19"/>
    </location>
</feature>
<name>A0ABD2QL86_9PLAT</name>
<dbReference type="EMBL" id="JBJKFK010000092">
    <property type="protein sequence ID" value="KAL3319897.1"/>
    <property type="molecule type" value="Genomic_DNA"/>
</dbReference>
<dbReference type="Gene3D" id="2.60.200.20">
    <property type="match status" value="1"/>
</dbReference>
<proteinExistence type="predicted"/>
<feature type="region of interest" description="Disordered" evidence="1">
    <location>
        <begin position="1"/>
        <end position="87"/>
    </location>
</feature>
<gene>
    <name evidence="3" type="primary">SNIP1</name>
    <name evidence="3" type="ORF">Ciccas_001428</name>
</gene>
<dbReference type="Proteomes" id="UP001626550">
    <property type="component" value="Unassembled WGS sequence"/>
</dbReference>
<reference evidence="3 4" key="1">
    <citation type="submission" date="2024-11" db="EMBL/GenBank/DDBJ databases">
        <title>Adaptive evolution of stress response genes in parasites aligns with host niche diversity.</title>
        <authorList>
            <person name="Hahn C."/>
            <person name="Resl P."/>
        </authorList>
    </citation>
    <scope>NUCLEOTIDE SEQUENCE [LARGE SCALE GENOMIC DNA]</scope>
    <source>
        <strain evidence="3">EGGRZ-B1_66</strain>
        <tissue evidence="3">Body</tissue>
    </source>
</reference>
<comment type="caution">
    <text evidence="3">The sequence shown here is derived from an EMBL/GenBank/DDBJ whole genome shotgun (WGS) entry which is preliminary data.</text>
</comment>
<dbReference type="PANTHER" id="PTHR23308">
    <property type="entry name" value="NUCLEAR INHIBITOR OF PROTEIN PHOSPHATASE-1"/>
    <property type="match status" value="1"/>
</dbReference>
<evidence type="ECO:0000313" key="4">
    <source>
        <dbReference type="Proteomes" id="UP001626550"/>
    </source>
</evidence>
<keyword evidence="4" id="KW-1185">Reference proteome</keyword>
<dbReference type="InterPro" id="IPR008984">
    <property type="entry name" value="SMAD_FHA_dom_sf"/>
</dbReference>
<feature type="domain" description="FHA" evidence="2">
    <location>
        <begin position="152"/>
        <end position="206"/>
    </location>
</feature>
<dbReference type="SUPFAM" id="SSF49879">
    <property type="entry name" value="SMAD/FHA domain"/>
    <property type="match status" value="1"/>
</dbReference>
<evidence type="ECO:0000256" key="1">
    <source>
        <dbReference type="SAM" id="MobiDB-lite"/>
    </source>
</evidence>
<organism evidence="3 4">
    <name type="scientific">Cichlidogyrus casuarinus</name>
    <dbReference type="NCBI Taxonomy" id="1844966"/>
    <lineage>
        <taxon>Eukaryota</taxon>
        <taxon>Metazoa</taxon>
        <taxon>Spiralia</taxon>
        <taxon>Lophotrochozoa</taxon>
        <taxon>Platyhelminthes</taxon>
        <taxon>Monogenea</taxon>
        <taxon>Monopisthocotylea</taxon>
        <taxon>Dactylogyridea</taxon>
        <taxon>Ancyrocephalidae</taxon>
        <taxon>Cichlidogyrus</taxon>
    </lineage>
</organism>
<dbReference type="PROSITE" id="PS50006">
    <property type="entry name" value="FHA_DOMAIN"/>
    <property type="match status" value="1"/>
</dbReference>
<sequence>MNRSRSPISKSRHRSRSPKSGRTEKRRTNDNRDDNRKRNRRLDKPEFLEKPESHSRLAAPQILDDQDEEPDVSDSSTKEDDSRKQLTSRVDVTSVNFGLSGKLTAETNTFKGVVIKYNEPSDARKPTEYWRLYPFKGKEALPILHIHRQSGFLIGRDRNIADIPMDHPSISKQHAVLQFRHVKGLTRLYLIDLESANGTFLNNNRIESKRYYELKEQDMIKFGFSSRDYVVMIDENAGNTKTGNE</sequence>
<feature type="compositionally biased region" description="Basic and acidic residues" evidence="1">
    <location>
        <begin position="21"/>
        <end position="55"/>
    </location>
</feature>